<dbReference type="Gene3D" id="3.30.1120.10">
    <property type="match status" value="1"/>
</dbReference>
<dbReference type="FunFam" id="3.30.1120.10:FF:000001">
    <property type="entry name" value="Arylsulfatase E"/>
    <property type="match status" value="1"/>
</dbReference>
<dbReference type="Pfam" id="PF00884">
    <property type="entry name" value="Sulfatase"/>
    <property type="match status" value="1"/>
</dbReference>
<evidence type="ECO:0000259" key="7">
    <source>
        <dbReference type="Pfam" id="PF00884"/>
    </source>
</evidence>
<evidence type="ECO:0000256" key="5">
    <source>
        <dbReference type="ARBA" id="ARBA00022837"/>
    </source>
</evidence>
<reference evidence="8" key="1">
    <citation type="submission" date="2022-03" db="EMBL/GenBank/DDBJ databases">
        <authorList>
            <person name="Alioto T."/>
            <person name="Alioto T."/>
            <person name="Gomez Garrido J."/>
        </authorList>
    </citation>
    <scope>NUCLEOTIDE SEQUENCE</scope>
</reference>
<keyword evidence="5" id="KW-0106">Calcium</keyword>
<dbReference type="AlphaFoldDB" id="A0AAD1QYY4"/>
<evidence type="ECO:0000313" key="8">
    <source>
        <dbReference type="EMBL" id="CAH2220489.1"/>
    </source>
</evidence>
<feature type="domain" description="Sulfatase N-terminal" evidence="7">
    <location>
        <begin position="29"/>
        <end position="414"/>
    </location>
</feature>
<dbReference type="InterPro" id="IPR050738">
    <property type="entry name" value="Sulfatase"/>
</dbReference>
<dbReference type="GO" id="GO:0046872">
    <property type="term" value="F:metal ion binding"/>
    <property type="evidence" value="ECO:0007669"/>
    <property type="project" value="UniProtKB-KW"/>
</dbReference>
<accession>A0AAD1QYY4</accession>
<evidence type="ECO:0000256" key="6">
    <source>
        <dbReference type="SAM" id="Phobius"/>
    </source>
</evidence>
<feature type="transmembrane region" description="Helical" evidence="6">
    <location>
        <begin position="188"/>
        <end position="205"/>
    </location>
</feature>
<dbReference type="Proteomes" id="UP001295444">
    <property type="component" value="Chromosome 01"/>
</dbReference>
<dbReference type="FunFam" id="3.40.720.10:FF:000233">
    <property type="entry name" value="Predicted protein"/>
    <property type="match status" value="1"/>
</dbReference>
<dbReference type="InterPro" id="IPR000917">
    <property type="entry name" value="Sulfatase_N"/>
</dbReference>
<dbReference type="PROSITE" id="PS00523">
    <property type="entry name" value="SULFATASE_1"/>
    <property type="match status" value="1"/>
</dbReference>
<dbReference type="Gene3D" id="1.10.287.550">
    <property type="entry name" value="Helix hairpin bin"/>
    <property type="match status" value="1"/>
</dbReference>
<dbReference type="GO" id="GO:0005783">
    <property type="term" value="C:endoplasmic reticulum"/>
    <property type="evidence" value="ECO:0007669"/>
    <property type="project" value="UniProtKB-ARBA"/>
</dbReference>
<dbReference type="GO" id="GO:0004065">
    <property type="term" value="F:arylsulfatase activity"/>
    <property type="evidence" value="ECO:0007669"/>
    <property type="project" value="TreeGrafter"/>
</dbReference>
<evidence type="ECO:0000256" key="1">
    <source>
        <dbReference type="ARBA" id="ARBA00001913"/>
    </source>
</evidence>
<keyword evidence="9" id="KW-1185">Reference proteome</keyword>
<dbReference type="PANTHER" id="PTHR42693:SF5">
    <property type="entry name" value="ARYLSULFATASE D"/>
    <property type="match status" value="1"/>
</dbReference>
<evidence type="ECO:0000256" key="3">
    <source>
        <dbReference type="ARBA" id="ARBA00022723"/>
    </source>
</evidence>
<name>A0AAD1QYY4_PELCU</name>
<dbReference type="InterPro" id="IPR017850">
    <property type="entry name" value="Alkaline_phosphatase_core_sf"/>
</dbReference>
<evidence type="ECO:0000256" key="2">
    <source>
        <dbReference type="ARBA" id="ARBA00008779"/>
    </source>
</evidence>
<keyword evidence="6" id="KW-0812">Transmembrane</keyword>
<feature type="transmembrane region" description="Helical" evidence="6">
    <location>
        <begin position="217"/>
        <end position="242"/>
    </location>
</feature>
<keyword evidence="6" id="KW-1133">Transmembrane helix</keyword>
<comment type="similarity">
    <text evidence="2">Belongs to the sulfatase family.</text>
</comment>
<dbReference type="PROSITE" id="PS00149">
    <property type="entry name" value="SULFATASE_2"/>
    <property type="match status" value="1"/>
</dbReference>
<sequence>MELTSMWRFITVTLCSITFPVTNTIHSKPNFVLIMADDLGIGDIGCFGNDTIRTPNIDKLAKEGVKLTQHIAAAPICTPSRAAFLTGRYPMRSGMDFSGAGRALMCLSASGGLPPNETTFAKILQANGYSTGIIGKWHQGLNCETRGDHCHHPLSHGFNYFYGMPFTLFRECQTEFRKTFYAHSPSHLSLYSQVLAITAVTLITVKYTNLGIRPLKLMICCVLFSLLYFLSWYIPLGFTHYWNCIVMRNHEIVQQPMNIQRTTHEILQELHQFIERNKNIPFLLFVSFLHVHTPLVSTKRFIGNSRHGIYGDNVEEMDFMVGSIVDAIDNTGLKNNTLIYFTSDHGGHLEVTYVNTQVGGWNGIYKGGKGMAGWEGGIRVPGIIRWTNVVRPDTIIDEPTSLMDIYPTVVQLGGGELPNDKIIDGRSLVPLLKNQATHSEHEFLFHYCGRNLHAVRWHQKDSGTIWKAHYMTPIFHPEGAVGCYDTILCKCEGEHVMLHNPPLLFNLSEDPSESKQLQPLDTHFEAVISKIDLAVAEHQKTISTVPQQLSLSNNRWKPWLQPCCGTFPFCWCNKDNTNVTSLI</sequence>
<dbReference type="Gene3D" id="3.40.720.10">
    <property type="entry name" value="Alkaline Phosphatase, subunit A"/>
    <property type="match status" value="1"/>
</dbReference>
<dbReference type="InterPro" id="IPR024607">
    <property type="entry name" value="Sulfatase_CS"/>
</dbReference>
<evidence type="ECO:0000256" key="4">
    <source>
        <dbReference type="ARBA" id="ARBA00022801"/>
    </source>
</evidence>
<proteinExistence type="inferred from homology"/>
<dbReference type="PANTHER" id="PTHR42693">
    <property type="entry name" value="ARYLSULFATASE FAMILY MEMBER"/>
    <property type="match status" value="1"/>
</dbReference>
<organism evidence="8 9">
    <name type="scientific">Pelobates cultripes</name>
    <name type="common">Western spadefoot toad</name>
    <dbReference type="NCBI Taxonomy" id="61616"/>
    <lineage>
        <taxon>Eukaryota</taxon>
        <taxon>Metazoa</taxon>
        <taxon>Chordata</taxon>
        <taxon>Craniata</taxon>
        <taxon>Vertebrata</taxon>
        <taxon>Euteleostomi</taxon>
        <taxon>Amphibia</taxon>
        <taxon>Batrachia</taxon>
        <taxon>Anura</taxon>
        <taxon>Pelobatoidea</taxon>
        <taxon>Pelobatidae</taxon>
        <taxon>Pelobates</taxon>
    </lineage>
</organism>
<evidence type="ECO:0000313" key="9">
    <source>
        <dbReference type="Proteomes" id="UP001295444"/>
    </source>
</evidence>
<comment type="cofactor">
    <cofactor evidence="1">
        <name>Ca(2+)</name>
        <dbReference type="ChEBI" id="CHEBI:29108"/>
    </cofactor>
</comment>
<dbReference type="SUPFAM" id="SSF53649">
    <property type="entry name" value="Alkaline phosphatase-like"/>
    <property type="match status" value="1"/>
</dbReference>
<dbReference type="CDD" id="cd16159">
    <property type="entry name" value="ES"/>
    <property type="match status" value="1"/>
</dbReference>
<dbReference type="EMBL" id="OW240912">
    <property type="protein sequence ID" value="CAH2220489.1"/>
    <property type="molecule type" value="Genomic_DNA"/>
</dbReference>
<dbReference type="Pfam" id="PF14707">
    <property type="entry name" value="Sulfatase_C"/>
    <property type="match status" value="1"/>
</dbReference>
<protein>
    <submittedName>
        <fullName evidence="8">Arylsulfatase D-like isoform X2</fullName>
    </submittedName>
</protein>
<keyword evidence="6" id="KW-0472">Membrane</keyword>
<keyword evidence="4" id="KW-0378">Hydrolase</keyword>
<keyword evidence="3" id="KW-0479">Metal-binding</keyword>
<gene>
    <name evidence="8" type="ORF">PECUL_23A000104</name>
</gene>